<keyword evidence="3" id="KW-0520">NAD</keyword>
<evidence type="ECO:0000256" key="4">
    <source>
        <dbReference type="PIRSR" id="PIRSR000103-1"/>
    </source>
</evidence>
<dbReference type="InterPro" id="IPR008927">
    <property type="entry name" value="6-PGluconate_DH-like_C_sf"/>
</dbReference>
<gene>
    <name evidence="7" type="ORF">SAMN05443665_103756</name>
</gene>
<proteinExistence type="inferred from homology"/>
<dbReference type="Gene3D" id="3.40.50.720">
    <property type="entry name" value="NAD(P)-binding Rossmann-like Domain"/>
    <property type="match status" value="1"/>
</dbReference>
<dbReference type="GO" id="GO:0016491">
    <property type="term" value="F:oxidoreductase activity"/>
    <property type="evidence" value="ECO:0007669"/>
    <property type="project" value="UniProtKB-KW"/>
</dbReference>
<organism evidence="7 8">
    <name type="scientific">Actinomadura meyerae</name>
    <dbReference type="NCBI Taxonomy" id="240840"/>
    <lineage>
        <taxon>Bacteria</taxon>
        <taxon>Bacillati</taxon>
        <taxon>Actinomycetota</taxon>
        <taxon>Actinomycetes</taxon>
        <taxon>Streptosporangiales</taxon>
        <taxon>Thermomonosporaceae</taxon>
        <taxon>Actinomadura</taxon>
    </lineage>
</organism>
<accession>A0A239N8A8</accession>
<evidence type="ECO:0000256" key="1">
    <source>
        <dbReference type="ARBA" id="ARBA00009080"/>
    </source>
</evidence>
<sequence>MTGPTPTTTAGVIGLGAMGGRVAARLASAGPVHGHDLSEARLAEAAESGVVPAGSAGEVAERAGVLVLSLPGPADVTGLAADVLAHRLRPGSVVVDISTIDPDSARAAARSVASAGAVYLDAPVLGRPDKCGNWTLTAGGDPDAVERVRPLLEKTIARAVVRIGDVGAGSVVKLLNNLMFGAINAVTAEALAIARLAGVDPEVFARTVADSGAATVSNLFRELAPKIVAGDHAPAFALGLLEKDNRLALELARASGCPAFIATAVDQVNRLALLKGLGGEDTGAVHLLYTALAAAESPSAPA</sequence>
<keyword evidence="2" id="KW-0560">Oxidoreductase</keyword>
<name>A0A239N8A8_9ACTN</name>
<feature type="domain" description="3-hydroxyisobutyrate dehydrogenase-like NAD-binding" evidence="6">
    <location>
        <begin position="167"/>
        <end position="285"/>
    </location>
</feature>
<keyword evidence="8" id="KW-1185">Reference proteome</keyword>
<protein>
    <submittedName>
        <fullName evidence="7">3-hydroxyisobutyrate dehydrogenase</fullName>
    </submittedName>
</protein>
<dbReference type="OrthoDB" id="3185659at2"/>
<dbReference type="InterPro" id="IPR036291">
    <property type="entry name" value="NAD(P)-bd_dom_sf"/>
</dbReference>
<dbReference type="Proteomes" id="UP000198318">
    <property type="component" value="Unassembled WGS sequence"/>
</dbReference>
<dbReference type="SUPFAM" id="SSF48179">
    <property type="entry name" value="6-phosphogluconate dehydrogenase C-terminal domain-like"/>
    <property type="match status" value="1"/>
</dbReference>
<dbReference type="RefSeq" id="WP_089329513.1">
    <property type="nucleotide sequence ID" value="NZ_FZOR01000037.1"/>
</dbReference>
<evidence type="ECO:0000256" key="2">
    <source>
        <dbReference type="ARBA" id="ARBA00023002"/>
    </source>
</evidence>
<dbReference type="GO" id="GO:0051287">
    <property type="term" value="F:NAD binding"/>
    <property type="evidence" value="ECO:0007669"/>
    <property type="project" value="InterPro"/>
</dbReference>
<dbReference type="PANTHER" id="PTHR43060">
    <property type="entry name" value="3-HYDROXYISOBUTYRATE DEHYDROGENASE-LIKE 1, MITOCHONDRIAL-RELATED"/>
    <property type="match status" value="1"/>
</dbReference>
<evidence type="ECO:0000259" key="6">
    <source>
        <dbReference type="Pfam" id="PF14833"/>
    </source>
</evidence>
<dbReference type="Gene3D" id="1.10.1040.10">
    <property type="entry name" value="N-(1-d-carboxylethyl)-l-norvaline Dehydrogenase, domain 2"/>
    <property type="match status" value="1"/>
</dbReference>
<dbReference type="Pfam" id="PF03446">
    <property type="entry name" value="NAD_binding_2"/>
    <property type="match status" value="1"/>
</dbReference>
<evidence type="ECO:0000313" key="7">
    <source>
        <dbReference type="EMBL" id="SNT51125.1"/>
    </source>
</evidence>
<feature type="domain" description="6-phosphogluconate dehydrogenase NADP-binding" evidence="5">
    <location>
        <begin position="11"/>
        <end position="161"/>
    </location>
</feature>
<dbReference type="InterPro" id="IPR006115">
    <property type="entry name" value="6PGDH_NADP-bd"/>
</dbReference>
<feature type="active site" evidence="4">
    <location>
        <position position="173"/>
    </location>
</feature>
<evidence type="ECO:0000256" key="3">
    <source>
        <dbReference type="ARBA" id="ARBA00023027"/>
    </source>
</evidence>
<dbReference type="EMBL" id="FZOR01000037">
    <property type="protein sequence ID" value="SNT51125.1"/>
    <property type="molecule type" value="Genomic_DNA"/>
</dbReference>
<dbReference type="InterPro" id="IPR029154">
    <property type="entry name" value="HIBADH-like_NADP-bd"/>
</dbReference>
<dbReference type="PANTHER" id="PTHR43060:SF15">
    <property type="entry name" value="3-HYDROXYISOBUTYRATE DEHYDROGENASE-LIKE 1, MITOCHONDRIAL-RELATED"/>
    <property type="match status" value="1"/>
</dbReference>
<dbReference type="SUPFAM" id="SSF51735">
    <property type="entry name" value="NAD(P)-binding Rossmann-fold domains"/>
    <property type="match status" value="1"/>
</dbReference>
<dbReference type="PIRSF" id="PIRSF000103">
    <property type="entry name" value="HIBADH"/>
    <property type="match status" value="1"/>
</dbReference>
<evidence type="ECO:0000259" key="5">
    <source>
        <dbReference type="Pfam" id="PF03446"/>
    </source>
</evidence>
<dbReference type="InterPro" id="IPR013328">
    <property type="entry name" value="6PGD_dom2"/>
</dbReference>
<dbReference type="GO" id="GO:0050661">
    <property type="term" value="F:NADP binding"/>
    <property type="evidence" value="ECO:0007669"/>
    <property type="project" value="InterPro"/>
</dbReference>
<dbReference type="InterPro" id="IPR015815">
    <property type="entry name" value="HIBADH-related"/>
</dbReference>
<comment type="similarity">
    <text evidence="1">Belongs to the HIBADH-related family.</text>
</comment>
<reference evidence="7 8" key="1">
    <citation type="submission" date="2017-06" db="EMBL/GenBank/DDBJ databases">
        <authorList>
            <person name="Kim H.J."/>
            <person name="Triplett B.A."/>
        </authorList>
    </citation>
    <scope>NUCLEOTIDE SEQUENCE [LARGE SCALE GENOMIC DNA]</scope>
    <source>
        <strain evidence="7 8">DSM 44715</strain>
    </source>
</reference>
<evidence type="ECO:0000313" key="8">
    <source>
        <dbReference type="Proteomes" id="UP000198318"/>
    </source>
</evidence>
<dbReference type="AlphaFoldDB" id="A0A239N8A8"/>
<dbReference type="Pfam" id="PF14833">
    <property type="entry name" value="NAD_binding_11"/>
    <property type="match status" value="1"/>
</dbReference>